<name>A0A2W1L7R9_9BACL</name>
<comment type="caution">
    <text evidence="4">The sequence shown here is derived from an EMBL/GenBank/DDBJ whole genome shotgun (WGS) entry which is preliminary data.</text>
</comment>
<dbReference type="GO" id="GO:0052689">
    <property type="term" value="F:carboxylic ester hydrolase activity"/>
    <property type="evidence" value="ECO:0007669"/>
    <property type="project" value="TreeGrafter"/>
</dbReference>
<dbReference type="PANTHER" id="PTHR40111">
    <property type="entry name" value="CEPHALOSPORIN-C DEACETYLASE"/>
    <property type="match status" value="1"/>
</dbReference>
<dbReference type="AlphaFoldDB" id="A0A2W1L7R9"/>
<feature type="active site" description="Nucleophile" evidence="1">
    <location>
        <position position="183"/>
    </location>
</feature>
<dbReference type="RefSeq" id="WP_111147551.1">
    <property type="nucleotide sequence ID" value="NZ_QKRB01000046.1"/>
</dbReference>
<protein>
    <submittedName>
        <fullName evidence="4">Cephalosporin deacetylase</fullName>
    </submittedName>
</protein>
<feature type="binding site" evidence="2">
    <location>
        <position position="92"/>
    </location>
    <ligand>
        <name>substrate</name>
    </ligand>
</feature>
<dbReference type="GO" id="GO:0005976">
    <property type="term" value="P:polysaccharide metabolic process"/>
    <property type="evidence" value="ECO:0007669"/>
    <property type="project" value="TreeGrafter"/>
</dbReference>
<reference evidence="4 5" key="1">
    <citation type="submission" date="2018-06" db="EMBL/GenBank/DDBJ databases">
        <title>Paenibacillus imtechensis sp. nov.</title>
        <authorList>
            <person name="Pinnaka A.K."/>
            <person name="Singh H."/>
            <person name="Kaur M."/>
        </authorList>
    </citation>
    <scope>NUCLEOTIDE SEQUENCE [LARGE SCALE GENOMIC DNA]</scope>
    <source>
        <strain evidence="4 5">SMB1</strain>
    </source>
</reference>
<evidence type="ECO:0000256" key="2">
    <source>
        <dbReference type="PIRSR" id="PIRSR639069-2"/>
    </source>
</evidence>
<feature type="active site" description="Charge relay system" evidence="1">
    <location>
        <position position="301"/>
    </location>
</feature>
<evidence type="ECO:0000313" key="4">
    <source>
        <dbReference type="EMBL" id="PZD95003.1"/>
    </source>
</evidence>
<dbReference type="Gene3D" id="3.40.50.1820">
    <property type="entry name" value="alpha/beta hydrolase"/>
    <property type="match status" value="1"/>
</dbReference>
<dbReference type="Pfam" id="PF05448">
    <property type="entry name" value="AXE1"/>
    <property type="match status" value="1"/>
</dbReference>
<evidence type="ECO:0000313" key="5">
    <source>
        <dbReference type="Proteomes" id="UP000249522"/>
    </source>
</evidence>
<feature type="domain" description="Acetyl xylan esterase" evidence="3">
    <location>
        <begin position="5"/>
        <end position="311"/>
    </location>
</feature>
<proteinExistence type="predicted"/>
<accession>A0A2W1L7R9</accession>
<feature type="active site" description="Charge relay system" evidence="1">
    <location>
        <position position="272"/>
    </location>
</feature>
<dbReference type="InterPro" id="IPR008391">
    <property type="entry name" value="AXE1_dom"/>
</dbReference>
<dbReference type="SUPFAM" id="SSF53474">
    <property type="entry name" value="alpha/beta-Hydrolases"/>
    <property type="match status" value="1"/>
</dbReference>
<dbReference type="EMBL" id="QKRB01000046">
    <property type="protein sequence ID" value="PZD95003.1"/>
    <property type="molecule type" value="Genomic_DNA"/>
</dbReference>
<keyword evidence="5" id="KW-1185">Reference proteome</keyword>
<evidence type="ECO:0000256" key="1">
    <source>
        <dbReference type="PIRSR" id="PIRSR639069-1"/>
    </source>
</evidence>
<gene>
    <name evidence="4" type="ORF">DNH61_15295</name>
</gene>
<dbReference type="Proteomes" id="UP000249522">
    <property type="component" value="Unassembled WGS sequence"/>
</dbReference>
<dbReference type="InterPro" id="IPR029058">
    <property type="entry name" value="AB_hydrolase_fold"/>
</dbReference>
<sequence>MAQPYDLPLHELEEYKPQLTKEQDFDEFWDKTLEDLQRIPLEVKMTPYDYPVKGVSVYRITYSSYGGARIEGWLALPKGEGPHPALALFHGYNWAMDGNLHDTVNWAAHGYAALQMFCRGQHGGSQDTTIYSNGGPAGWMTRGILSPEEYYYRAVYADTVRTLEVLASLEQVDASRIGVCGGSQGGALTLAAAALSPIPVVAAADYPYLSNFNRAIDITPEGPYGELNEYFRKVGGDPEIEQQAKRTLSYFDIMNLAGRVSCRTWMSVGLVDLITPPSTIFAVYNHLTCQKQISVHRYFGHEFIPRAHEERLRVLLETIG</sequence>
<dbReference type="InterPro" id="IPR039069">
    <property type="entry name" value="CE7"/>
</dbReference>
<organism evidence="4 5">
    <name type="scientific">Paenibacillus sambharensis</name>
    <dbReference type="NCBI Taxonomy" id="1803190"/>
    <lineage>
        <taxon>Bacteria</taxon>
        <taxon>Bacillati</taxon>
        <taxon>Bacillota</taxon>
        <taxon>Bacilli</taxon>
        <taxon>Bacillales</taxon>
        <taxon>Paenibacillaceae</taxon>
        <taxon>Paenibacillus</taxon>
    </lineage>
</organism>
<dbReference type="OrthoDB" id="9770528at2"/>
<dbReference type="PANTHER" id="PTHR40111:SF1">
    <property type="entry name" value="CEPHALOSPORIN-C DEACETYLASE"/>
    <property type="match status" value="1"/>
</dbReference>
<evidence type="ECO:0000259" key="3">
    <source>
        <dbReference type="Pfam" id="PF05448"/>
    </source>
</evidence>